<evidence type="ECO:0000313" key="1">
    <source>
        <dbReference type="EMBL" id="BCI64568.1"/>
    </source>
</evidence>
<proteinExistence type="predicted"/>
<dbReference type="EMBL" id="AP023322">
    <property type="protein sequence ID" value="BCI64568.1"/>
    <property type="molecule type" value="Genomic_DNA"/>
</dbReference>
<protein>
    <submittedName>
        <fullName evidence="1">Uncharacterized protein</fullName>
    </submittedName>
</protein>
<evidence type="ECO:0000313" key="2">
    <source>
        <dbReference type="Proteomes" id="UP000594042"/>
    </source>
</evidence>
<reference evidence="2" key="1">
    <citation type="submission" date="2020-07" db="EMBL/GenBank/DDBJ databases">
        <title>Complete genome sequencing of Coprobacter sp. strain 2CBH44.</title>
        <authorList>
            <person name="Sakamoto M."/>
            <person name="Murakami T."/>
            <person name="Mori H."/>
        </authorList>
    </citation>
    <scope>NUCLEOTIDE SEQUENCE [LARGE SCALE GENOMIC DNA]</scope>
    <source>
        <strain evidence="2">2CBH44</strain>
    </source>
</reference>
<dbReference type="AlphaFoldDB" id="A0A7G1I2I6"/>
<gene>
    <name evidence="1" type="ORF">Cop2CBH44_29210</name>
</gene>
<accession>A0A7G1I2I6</accession>
<sequence length="54" mass="6559">MFLYSELQNNNKHFTFALCFFMVLDLRLMKIGCRETTFFYIHTLNQNIFQSSQI</sequence>
<name>A0A7G1I2I6_9BACT</name>
<dbReference type="KEGG" id="copr:Cop2CBH44_29210"/>
<dbReference type="Proteomes" id="UP000594042">
    <property type="component" value="Chromosome"/>
</dbReference>
<organism evidence="1 2">
    <name type="scientific">Coprobacter secundus subsp. similis</name>
    <dbReference type="NCBI Taxonomy" id="2751153"/>
    <lineage>
        <taxon>Bacteria</taxon>
        <taxon>Pseudomonadati</taxon>
        <taxon>Bacteroidota</taxon>
        <taxon>Bacteroidia</taxon>
        <taxon>Bacteroidales</taxon>
        <taxon>Barnesiellaceae</taxon>
        <taxon>Coprobacter</taxon>
    </lineage>
</organism>
<keyword evidence="2" id="KW-1185">Reference proteome</keyword>